<dbReference type="AlphaFoldDB" id="A0A8J2KR25"/>
<reference evidence="1" key="1">
    <citation type="submission" date="2021-06" db="EMBL/GenBank/DDBJ databases">
        <authorList>
            <person name="Hodson N. C."/>
            <person name="Mongue J. A."/>
            <person name="Jaron S. K."/>
        </authorList>
    </citation>
    <scope>NUCLEOTIDE SEQUENCE</scope>
</reference>
<proteinExistence type="predicted"/>
<protein>
    <submittedName>
        <fullName evidence="1">Uncharacterized protein</fullName>
    </submittedName>
</protein>
<gene>
    <name evidence="1" type="ORF">AFUS01_LOCUS28319</name>
</gene>
<comment type="caution">
    <text evidence="1">The sequence shown here is derived from an EMBL/GenBank/DDBJ whole genome shotgun (WGS) entry which is preliminary data.</text>
</comment>
<organism evidence="1 2">
    <name type="scientific">Allacma fusca</name>
    <dbReference type="NCBI Taxonomy" id="39272"/>
    <lineage>
        <taxon>Eukaryota</taxon>
        <taxon>Metazoa</taxon>
        <taxon>Ecdysozoa</taxon>
        <taxon>Arthropoda</taxon>
        <taxon>Hexapoda</taxon>
        <taxon>Collembola</taxon>
        <taxon>Symphypleona</taxon>
        <taxon>Sminthuridae</taxon>
        <taxon>Allacma</taxon>
    </lineage>
</organism>
<accession>A0A8J2KR25</accession>
<dbReference type="EMBL" id="CAJVCH010403093">
    <property type="protein sequence ID" value="CAG7817772.1"/>
    <property type="molecule type" value="Genomic_DNA"/>
</dbReference>
<dbReference type="Proteomes" id="UP000708208">
    <property type="component" value="Unassembled WGS sequence"/>
</dbReference>
<name>A0A8J2KR25_9HEXA</name>
<evidence type="ECO:0000313" key="2">
    <source>
        <dbReference type="Proteomes" id="UP000708208"/>
    </source>
</evidence>
<sequence length="46" mass="5157">MKEKLLRLTAHLVLEYVQQAKGINEELSDSLRLSSSSSKLHVGHLP</sequence>
<keyword evidence="2" id="KW-1185">Reference proteome</keyword>
<evidence type="ECO:0000313" key="1">
    <source>
        <dbReference type="EMBL" id="CAG7817772.1"/>
    </source>
</evidence>